<feature type="region of interest" description="Disordered" evidence="6">
    <location>
        <begin position="664"/>
        <end position="747"/>
    </location>
</feature>
<dbReference type="PANTHER" id="PTHR47338">
    <property type="entry name" value="ZN(II)2CYS6 TRANSCRIPTION FACTOR (EUROFUNG)-RELATED"/>
    <property type="match status" value="1"/>
</dbReference>
<organism evidence="9 10">
    <name type="scientific">Sporothrix schenckii 1099-18</name>
    <dbReference type="NCBI Taxonomy" id="1397361"/>
    <lineage>
        <taxon>Eukaryota</taxon>
        <taxon>Fungi</taxon>
        <taxon>Dikarya</taxon>
        <taxon>Ascomycota</taxon>
        <taxon>Pezizomycotina</taxon>
        <taxon>Sordariomycetes</taxon>
        <taxon>Sordariomycetidae</taxon>
        <taxon>Ophiostomatales</taxon>
        <taxon>Ophiostomataceae</taxon>
        <taxon>Sporothrix</taxon>
    </lineage>
</organism>
<dbReference type="RefSeq" id="XP_016582795.1">
    <property type="nucleotide sequence ID" value="XM_016727385.1"/>
</dbReference>
<evidence type="ECO:0000256" key="5">
    <source>
        <dbReference type="ARBA" id="ARBA00023242"/>
    </source>
</evidence>
<dbReference type="OrthoDB" id="5370478at2759"/>
<dbReference type="SMART" id="SM00906">
    <property type="entry name" value="Fungal_trans"/>
    <property type="match status" value="1"/>
</dbReference>
<dbReference type="InterPro" id="IPR007219">
    <property type="entry name" value="XnlR_reg_dom"/>
</dbReference>
<dbReference type="EMBL" id="AXCR01000012">
    <property type="protein sequence ID" value="KJR80119.1"/>
    <property type="molecule type" value="Genomic_DNA"/>
</dbReference>
<feature type="region of interest" description="Disordered" evidence="6">
    <location>
        <begin position="630"/>
        <end position="651"/>
    </location>
</feature>
<feature type="compositionally biased region" description="Basic and acidic residues" evidence="6">
    <location>
        <begin position="679"/>
        <end position="699"/>
    </location>
</feature>
<dbReference type="VEuPathDB" id="FungiDB:SPSK_00416"/>
<feature type="domain" description="Xylanolytic transcriptional activator regulatory" evidence="8">
    <location>
        <begin position="197"/>
        <end position="334"/>
    </location>
</feature>
<dbReference type="CDD" id="cd12148">
    <property type="entry name" value="fungal_TF_MHR"/>
    <property type="match status" value="1"/>
</dbReference>
<proteinExistence type="predicted"/>
<evidence type="ECO:0000256" key="6">
    <source>
        <dbReference type="SAM" id="MobiDB-lite"/>
    </source>
</evidence>
<accession>A0A0F2LTD7</accession>
<feature type="region of interest" description="Disordered" evidence="6">
    <location>
        <begin position="781"/>
        <end position="805"/>
    </location>
</feature>
<evidence type="ECO:0000259" key="8">
    <source>
        <dbReference type="SMART" id="SM00906"/>
    </source>
</evidence>
<keyword evidence="4" id="KW-0804">Transcription</keyword>
<dbReference type="GO" id="GO:0000981">
    <property type="term" value="F:DNA-binding transcription factor activity, RNA polymerase II-specific"/>
    <property type="evidence" value="ECO:0007669"/>
    <property type="project" value="InterPro"/>
</dbReference>
<dbReference type="GO" id="GO:0008270">
    <property type="term" value="F:zinc ion binding"/>
    <property type="evidence" value="ECO:0007669"/>
    <property type="project" value="InterPro"/>
</dbReference>
<keyword evidence="7" id="KW-0812">Transmembrane</keyword>
<dbReference type="InterPro" id="IPR050815">
    <property type="entry name" value="TF_fung"/>
</dbReference>
<sequence>MKRDDPGQIERTSERKRLRKLGDSVSLDEQKSGAYYANEVLSEHYFTETMWTEIFDIYRLHFATELSFLHLATLKEQMGDKMRASQTRRSDGTNLVLLGVLTLTARFHTDLVRRITFPHGNHSGNRSNPSSTAKSDPWAASEYFASVLSGALGPLSACVRMATVERVQAFLMLGLYEWIRPSRRDDSDDARSDSMGAWMYVGFAIRMAEGLEMGIGDDKPPHLRRRLAASASTTFPTTAAGTETGSRTNADARLEAAPRPETDLPDLYREGTGTVSQNVNDAEALKEIVTSEVRRRTMFSCFVLDRMLACGKNRSAMIRSENVKIQLPCSEIAFDLSFETFTGYLRPRPEVGIHVAGPPDSGEVASDVNDSLLARFNLLVDIWGEISEYSFAGGRHTEEQPPWEESKFRRLRGKLESFYAHLPSTFTFSTANYHKHENHNASTEYVSLHMLFAVCQIMLHREYTPFIPIRCMRPMGPLDEPTFPEGSAPRMFWEQSADTMFEAAYNIIELIEICQTRKQMPMSALVVFAVWTAAFVGIYAWHFPRMDKNHRMVTQLDAERNGRRGPVLSNNDDRRVSTHGPTAAAFEALKSMGTWLQMATTYVKYFHEMDEYYEGVKKEYWVHVEKHGGETGRHKSVRQGGNDGGLDEWKVHGPKVMNIGKISAAEEAGSEGVELPADGNKRDRDNANKHIAPEPHLVESAKTSRSQLKREAVDGPSSYSNTQDAIGQDGGEGPRQGHQQQQQQQQEYAIDENTAVDGGEGATTVATAVPGDSLQGILYGGENAAQFPGDDIDNGVDENNNGSGAMQAIPEEQWDQFAQHAQEQHPAQMYAQGPLSQTQASSSNFSPEDCLPSDVATDFQFDLFYPPLANVEPYVSTLEGKRWQDASQAVGIERFSQAELDGPAVWGASYFGAEYQTGGFQS</sequence>
<evidence type="ECO:0000313" key="9">
    <source>
        <dbReference type="EMBL" id="KJR80119.1"/>
    </source>
</evidence>
<dbReference type="PANTHER" id="PTHR47338:SF5">
    <property type="entry name" value="ZN(II)2CYS6 TRANSCRIPTION FACTOR (EUROFUNG)"/>
    <property type="match status" value="1"/>
</dbReference>
<dbReference type="GO" id="GO:0003677">
    <property type="term" value="F:DNA binding"/>
    <property type="evidence" value="ECO:0007669"/>
    <property type="project" value="InterPro"/>
</dbReference>
<dbReference type="Proteomes" id="UP000033710">
    <property type="component" value="Unassembled WGS sequence"/>
</dbReference>
<dbReference type="KEGG" id="ssck:SPSK_00416"/>
<reference evidence="9 10" key="1">
    <citation type="journal article" date="2014" name="BMC Genomics">
        <title>Comparative genomics of the major fungal agents of human and animal Sporotrichosis: Sporothrix schenckii and Sporothrix brasiliensis.</title>
        <authorList>
            <person name="Teixeira M.M."/>
            <person name="de Almeida L.G."/>
            <person name="Kubitschek-Barreira P."/>
            <person name="Alves F.L."/>
            <person name="Kioshima E.S."/>
            <person name="Abadio A.K."/>
            <person name="Fernandes L."/>
            <person name="Derengowski L.S."/>
            <person name="Ferreira K.S."/>
            <person name="Souza R.C."/>
            <person name="Ruiz J.C."/>
            <person name="de Andrade N.C."/>
            <person name="Paes H.C."/>
            <person name="Nicola A.M."/>
            <person name="Albuquerque P."/>
            <person name="Gerber A.L."/>
            <person name="Martins V.P."/>
            <person name="Peconick L.D."/>
            <person name="Neto A.V."/>
            <person name="Chaucanez C.B."/>
            <person name="Silva P.A."/>
            <person name="Cunha O.L."/>
            <person name="de Oliveira F.F."/>
            <person name="dos Santos T.C."/>
            <person name="Barros A.L."/>
            <person name="Soares M.A."/>
            <person name="de Oliveira L.M."/>
            <person name="Marini M.M."/>
            <person name="Villalobos-Duno H."/>
            <person name="Cunha M.M."/>
            <person name="de Hoog S."/>
            <person name="da Silveira J.F."/>
            <person name="Henrissat B."/>
            <person name="Nino-Vega G.A."/>
            <person name="Cisalpino P.S."/>
            <person name="Mora-Montes H.M."/>
            <person name="Almeida S.R."/>
            <person name="Stajich J.E."/>
            <person name="Lopes-Bezerra L.M."/>
            <person name="Vasconcelos A.T."/>
            <person name="Felipe M.S."/>
        </authorList>
    </citation>
    <scope>NUCLEOTIDE SEQUENCE [LARGE SCALE GENOMIC DNA]</scope>
    <source>
        <strain evidence="9 10">1099-18</strain>
    </source>
</reference>
<gene>
    <name evidence="9" type="ORF">SPSK_00416</name>
</gene>
<evidence type="ECO:0000256" key="7">
    <source>
        <dbReference type="SAM" id="Phobius"/>
    </source>
</evidence>
<dbReference type="Pfam" id="PF04082">
    <property type="entry name" value="Fungal_trans"/>
    <property type="match status" value="1"/>
</dbReference>
<feature type="transmembrane region" description="Helical" evidence="7">
    <location>
        <begin position="522"/>
        <end position="542"/>
    </location>
</feature>
<evidence type="ECO:0000256" key="4">
    <source>
        <dbReference type="ARBA" id="ARBA00023163"/>
    </source>
</evidence>
<keyword evidence="7" id="KW-1133">Transmembrane helix</keyword>
<evidence type="ECO:0000256" key="2">
    <source>
        <dbReference type="ARBA" id="ARBA00022723"/>
    </source>
</evidence>
<protein>
    <submittedName>
        <fullName evidence="9">C6 zinc finger domain containing protein</fullName>
    </submittedName>
</protein>
<reference evidence="9 10" key="2">
    <citation type="journal article" date="2015" name="Eukaryot. Cell">
        <title>Asexual propagation of a virulent clone complex in a human and feline outbreak of sporotrichosis.</title>
        <authorList>
            <person name="Teixeira Mde M."/>
            <person name="Rodrigues A.M."/>
            <person name="Tsui C.K."/>
            <person name="de Almeida L.G."/>
            <person name="Van Diepeningen A.D."/>
            <person name="van den Ende B.G."/>
            <person name="Fernandes G.F."/>
            <person name="Kano R."/>
            <person name="Hamelin R.C."/>
            <person name="Lopes-Bezerra L.M."/>
            <person name="Vasconcelos A.T."/>
            <person name="de Hoog S."/>
            <person name="de Camargo Z.P."/>
            <person name="Felipe M.S."/>
        </authorList>
    </citation>
    <scope>NUCLEOTIDE SEQUENCE [LARGE SCALE GENOMIC DNA]</scope>
    <source>
        <strain evidence="9 10">1099-18</strain>
    </source>
</reference>
<dbReference type="GO" id="GO:0005634">
    <property type="term" value="C:nucleus"/>
    <property type="evidence" value="ECO:0007669"/>
    <property type="project" value="UniProtKB-SubCell"/>
</dbReference>
<comment type="subcellular location">
    <subcellularLocation>
        <location evidence="1">Nucleus</location>
    </subcellularLocation>
</comment>
<keyword evidence="5" id="KW-0539">Nucleus</keyword>
<evidence type="ECO:0000256" key="3">
    <source>
        <dbReference type="ARBA" id="ARBA00023015"/>
    </source>
</evidence>
<dbReference type="AlphaFoldDB" id="A0A0F2LTD7"/>
<evidence type="ECO:0000256" key="1">
    <source>
        <dbReference type="ARBA" id="ARBA00004123"/>
    </source>
</evidence>
<name>A0A0F2LTD7_SPOSC</name>
<feature type="region of interest" description="Disordered" evidence="6">
    <location>
        <begin position="230"/>
        <end position="249"/>
    </location>
</feature>
<dbReference type="GeneID" id="27662662"/>
<feature type="compositionally biased region" description="Low complexity" evidence="6">
    <location>
        <begin position="230"/>
        <end position="245"/>
    </location>
</feature>
<keyword evidence="3" id="KW-0805">Transcription regulation</keyword>
<comment type="caution">
    <text evidence="9">The sequence shown here is derived from an EMBL/GenBank/DDBJ whole genome shotgun (WGS) entry which is preliminary data.</text>
</comment>
<keyword evidence="7" id="KW-0472">Membrane</keyword>
<keyword evidence="2" id="KW-0479">Metal-binding</keyword>
<evidence type="ECO:0000313" key="10">
    <source>
        <dbReference type="Proteomes" id="UP000033710"/>
    </source>
</evidence>
<dbReference type="GO" id="GO:0006351">
    <property type="term" value="P:DNA-templated transcription"/>
    <property type="evidence" value="ECO:0007669"/>
    <property type="project" value="InterPro"/>
</dbReference>